<dbReference type="Pfam" id="PF01103">
    <property type="entry name" value="Omp85"/>
    <property type="match status" value="1"/>
</dbReference>
<evidence type="ECO:0000313" key="5">
    <source>
        <dbReference type="EMBL" id="BAQ70431.1"/>
    </source>
</evidence>
<reference evidence="5 6" key="1">
    <citation type="submission" date="2015-02" db="EMBL/GenBank/DDBJ databases">
        <title>Genome sequene of Rhodovulum sulfidophilum DSM 2351.</title>
        <authorList>
            <person name="Nagao N."/>
        </authorList>
    </citation>
    <scope>NUCLEOTIDE SEQUENCE [LARGE SCALE GENOMIC DNA]</scope>
    <source>
        <strain evidence="5 6">DSM 2351</strain>
    </source>
</reference>
<gene>
    <name evidence="5" type="primary">bamA</name>
    <name evidence="4" type="ORF">NHU_01670</name>
    <name evidence="5" type="ORF">NHU_03291</name>
</gene>
<evidence type="ECO:0000313" key="4">
    <source>
        <dbReference type="EMBL" id="BAQ68826.1"/>
    </source>
</evidence>
<name>A0A0D6B5U8_RHOSU</name>
<organism evidence="5 6">
    <name type="scientific">Rhodovulum sulfidophilum</name>
    <name type="common">Rhodobacter sulfidophilus</name>
    <dbReference type="NCBI Taxonomy" id="35806"/>
    <lineage>
        <taxon>Bacteria</taxon>
        <taxon>Pseudomonadati</taxon>
        <taxon>Pseudomonadota</taxon>
        <taxon>Alphaproteobacteria</taxon>
        <taxon>Rhodobacterales</taxon>
        <taxon>Paracoccaceae</taxon>
        <taxon>Rhodovulum</taxon>
    </lineage>
</organism>
<sequence length="363" mass="38911">MTTDAPRRLAPLSAMVLAVGLLPGAAGADRLVTGVSYSTVYGATAQVDLGFTDILSSGVDLRLGYRGGSDGHGTSLALTRDWEFGDTGLGRDTVLTFGIEGYSRDWDFQSYRRETYTAALSLGAGLTERARYSVGIFAQHDDLEESDDDVSPLILQDLGDSHASGIDLGLTWSNRQKGASFALGTEARIDLRRAGFGSGRDFSQVSVNAETFLPMGRGTILNLGFDGGLVASNDGDYVTLLDRATMGGGMLRGFTFDGIGPRDMDTDDALGGTRYLAASAELFVPTPRDNLWLGAFYDIGTLWHLPGLDGADIDDDLYWRQSVGLSMTFETRIGRVNTSLAKPIAEREGDDIQYVSVSLSTTF</sequence>
<evidence type="ECO:0000256" key="1">
    <source>
        <dbReference type="ARBA" id="ARBA00004370"/>
    </source>
</evidence>
<dbReference type="Proteomes" id="UP000064912">
    <property type="component" value="Chromosome"/>
</dbReference>
<dbReference type="EMBL" id="AP014800">
    <property type="protein sequence ID" value="BAQ70431.1"/>
    <property type="molecule type" value="Genomic_DNA"/>
</dbReference>
<keyword evidence="2" id="KW-0472">Membrane</keyword>
<evidence type="ECO:0000259" key="3">
    <source>
        <dbReference type="Pfam" id="PF01103"/>
    </source>
</evidence>
<dbReference type="PATRIC" id="fig|35806.4.peg.1723"/>
<dbReference type="EMBL" id="AP014800">
    <property type="protein sequence ID" value="BAQ68826.1"/>
    <property type="molecule type" value="Genomic_DNA"/>
</dbReference>
<proteinExistence type="predicted"/>
<dbReference type="AlphaFoldDB" id="A0A0D6B5U8"/>
<dbReference type="eggNOG" id="COG4775">
    <property type="taxonomic scope" value="Bacteria"/>
</dbReference>
<comment type="subcellular location">
    <subcellularLocation>
        <location evidence="1">Membrane</location>
    </subcellularLocation>
</comment>
<dbReference type="InterPro" id="IPR000184">
    <property type="entry name" value="Bac_surfAg_D15"/>
</dbReference>
<dbReference type="Gene3D" id="2.40.160.50">
    <property type="entry name" value="membrane protein fhac: a member of the omp85/tpsb transporter family"/>
    <property type="match status" value="1"/>
</dbReference>
<dbReference type="GO" id="GO:0019867">
    <property type="term" value="C:outer membrane"/>
    <property type="evidence" value="ECO:0007669"/>
    <property type="project" value="InterPro"/>
</dbReference>
<feature type="domain" description="Bacterial surface antigen (D15)" evidence="3">
    <location>
        <begin position="96"/>
        <end position="363"/>
    </location>
</feature>
<dbReference type="KEGG" id="rsu:NHU_01670"/>
<dbReference type="KEGG" id="rsu:NHU_03291"/>
<evidence type="ECO:0000256" key="2">
    <source>
        <dbReference type="ARBA" id="ARBA00023136"/>
    </source>
</evidence>
<accession>A0A0D6B5U8</accession>
<evidence type="ECO:0000313" key="6">
    <source>
        <dbReference type="Proteomes" id="UP000064912"/>
    </source>
</evidence>
<protein>
    <submittedName>
        <fullName evidence="5">Outer membrane protein assembly factor BamA</fullName>
    </submittedName>
</protein>